<evidence type="ECO:0000259" key="9">
    <source>
        <dbReference type="Pfam" id="PF12821"/>
    </source>
</evidence>
<keyword evidence="5 8" id="KW-1133">Transmembrane helix</keyword>
<comment type="similarity">
    <text evidence="7">Belongs to the ThrE exporter (TC 2.A.79) family.</text>
</comment>
<evidence type="ECO:0000256" key="3">
    <source>
        <dbReference type="ARBA" id="ARBA00022519"/>
    </source>
</evidence>
<accession>A0A2A7B7I1</accession>
<dbReference type="RefSeq" id="WP_097791946.1">
    <property type="nucleotide sequence ID" value="NZ_NOUV01000010.1"/>
</dbReference>
<gene>
    <name evidence="10" type="ORF">CHR60_04680</name>
</gene>
<keyword evidence="6 8" id="KW-0472">Membrane</keyword>
<evidence type="ECO:0000256" key="6">
    <source>
        <dbReference type="ARBA" id="ARBA00023136"/>
    </source>
</evidence>
<name>A0A2A7B7I1_9FIRM</name>
<feature type="transmembrane region" description="Helical" evidence="8">
    <location>
        <begin position="41"/>
        <end position="61"/>
    </location>
</feature>
<dbReference type="GO" id="GO:0005886">
    <property type="term" value="C:plasma membrane"/>
    <property type="evidence" value="ECO:0007669"/>
    <property type="project" value="UniProtKB-SubCell"/>
</dbReference>
<protein>
    <recommendedName>
        <fullName evidence="9">Threonine/Serine exporter ThrE domain-containing protein</fullName>
    </recommendedName>
</protein>
<feature type="transmembrane region" description="Helical" evidence="8">
    <location>
        <begin position="92"/>
        <end position="114"/>
    </location>
</feature>
<comment type="subcellular location">
    <subcellularLocation>
        <location evidence="1">Cell membrane</location>
        <topology evidence="1">Multi-pass membrane protein</topology>
    </subcellularLocation>
</comment>
<keyword evidence="4 8" id="KW-0812">Transmembrane</keyword>
<dbReference type="OrthoDB" id="9810047at2"/>
<keyword evidence="2" id="KW-1003">Cell membrane</keyword>
<proteinExistence type="inferred from homology"/>
<feature type="transmembrane region" description="Helical" evidence="8">
    <location>
        <begin position="67"/>
        <end position="85"/>
    </location>
</feature>
<feature type="transmembrane region" description="Helical" evidence="8">
    <location>
        <begin position="126"/>
        <end position="147"/>
    </location>
</feature>
<evidence type="ECO:0000256" key="5">
    <source>
        <dbReference type="ARBA" id="ARBA00022989"/>
    </source>
</evidence>
<dbReference type="PANTHER" id="PTHR34390">
    <property type="entry name" value="UPF0442 PROTEIN YJJB-RELATED"/>
    <property type="match status" value="1"/>
</dbReference>
<dbReference type="PANTHER" id="PTHR34390:SF1">
    <property type="entry name" value="SUCCINATE TRANSPORTER SUBUNIT YJJB-RELATED"/>
    <property type="match status" value="1"/>
</dbReference>
<evidence type="ECO:0000313" key="10">
    <source>
        <dbReference type="EMBL" id="PDX87367.1"/>
    </source>
</evidence>
<evidence type="ECO:0000256" key="2">
    <source>
        <dbReference type="ARBA" id="ARBA00022475"/>
    </source>
</evidence>
<dbReference type="EMBL" id="NOUV01000010">
    <property type="protein sequence ID" value="PDX87367.1"/>
    <property type="molecule type" value="Genomic_DNA"/>
</dbReference>
<comment type="caution">
    <text evidence="10">The sequence shown here is derived from an EMBL/GenBank/DDBJ whole genome shotgun (WGS) entry which is preliminary data.</text>
</comment>
<dbReference type="GO" id="GO:0015744">
    <property type="term" value="P:succinate transport"/>
    <property type="evidence" value="ECO:0007669"/>
    <property type="project" value="TreeGrafter"/>
</dbReference>
<organism evidence="10 11">
    <name type="scientific">Faecalibacterium prausnitzii</name>
    <dbReference type="NCBI Taxonomy" id="853"/>
    <lineage>
        <taxon>Bacteria</taxon>
        <taxon>Bacillati</taxon>
        <taxon>Bacillota</taxon>
        <taxon>Clostridia</taxon>
        <taxon>Eubacteriales</taxon>
        <taxon>Oscillospiraceae</taxon>
        <taxon>Faecalibacterium</taxon>
    </lineage>
</organism>
<dbReference type="Pfam" id="PF12821">
    <property type="entry name" value="ThrE_2"/>
    <property type="match status" value="1"/>
</dbReference>
<evidence type="ECO:0000256" key="1">
    <source>
        <dbReference type="ARBA" id="ARBA00004651"/>
    </source>
</evidence>
<evidence type="ECO:0000256" key="7">
    <source>
        <dbReference type="ARBA" id="ARBA00034125"/>
    </source>
</evidence>
<keyword evidence="3" id="KW-0997">Cell inner membrane</keyword>
<feature type="domain" description="Threonine/Serine exporter ThrE" evidence="9">
    <location>
        <begin position="18"/>
        <end position="142"/>
    </location>
</feature>
<evidence type="ECO:0000256" key="8">
    <source>
        <dbReference type="SAM" id="Phobius"/>
    </source>
</evidence>
<evidence type="ECO:0000313" key="11">
    <source>
        <dbReference type="Proteomes" id="UP000220904"/>
    </source>
</evidence>
<feature type="transmembrane region" description="Helical" evidence="8">
    <location>
        <begin position="14"/>
        <end position="34"/>
    </location>
</feature>
<sequence>MSELLLTSEQIGQLVAQFFIAGAGTLSFAVLFASPKRTLPYCGLVGAMGWFIYELAVLFGLESFTASLLAVIPLTLLARIFAIVLKTPVTIFLLAGIFPLVPGAGIYYTAYYFIQGNNALALANGISTFKIAVALAIGIALVLGLPLPRFKPRPKK</sequence>
<dbReference type="InterPro" id="IPR050539">
    <property type="entry name" value="ThrE_Dicarb/AminoAcid_Exp"/>
</dbReference>
<evidence type="ECO:0000256" key="4">
    <source>
        <dbReference type="ARBA" id="ARBA00022692"/>
    </source>
</evidence>
<dbReference type="InterPro" id="IPR024528">
    <property type="entry name" value="ThrE_2"/>
</dbReference>
<reference evidence="10 11" key="1">
    <citation type="journal article" date="2017" name="Front. Microbiol.">
        <title>New Insights into the Diversity of the Genus Faecalibacterium.</title>
        <authorList>
            <person name="Benevides L."/>
            <person name="Burman S."/>
            <person name="Martin R."/>
            <person name="Robert V."/>
            <person name="Thomas M."/>
            <person name="Miquel S."/>
            <person name="Chain F."/>
            <person name="Sokol H."/>
            <person name="Bermudez-Humaran L.G."/>
            <person name="Morrison M."/>
            <person name="Langella P."/>
            <person name="Azevedo V.A."/>
            <person name="Chatel J.M."/>
            <person name="Soares S."/>
        </authorList>
    </citation>
    <scope>NUCLEOTIDE SEQUENCE [LARGE SCALE GENOMIC DNA]</scope>
    <source>
        <strain evidence="10 11">AHMP21</strain>
    </source>
</reference>
<dbReference type="Proteomes" id="UP000220904">
    <property type="component" value="Unassembled WGS sequence"/>
</dbReference>
<dbReference type="AlphaFoldDB" id="A0A2A7B7I1"/>